<protein>
    <submittedName>
        <fullName evidence="1">Uncharacterized protein</fullName>
    </submittedName>
</protein>
<gene>
    <name evidence="1" type="ORF">SLAVMIC_00370</name>
</gene>
<sequence>MFKVGDYVTKKHTDRVSDELIQKFTGEVIKLRNIAAFKRVDSRQPYEVVIERKDGSEFTDNFYMFKIDKYKTRDKRLEKLLDE</sequence>
<proteinExistence type="predicted"/>
<name>A0A8D9CE23_9VIRU</name>
<evidence type="ECO:0000313" key="1">
    <source>
        <dbReference type="EMBL" id="CAG7580348.1"/>
    </source>
</evidence>
<dbReference type="EMBL" id="OU342829">
    <property type="protein sequence ID" value="CAG7580348.1"/>
    <property type="molecule type" value="Genomic_DNA"/>
</dbReference>
<organism evidence="1">
    <name type="scientific">uncultured marine phage</name>
    <dbReference type="NCBI Taxonomy" id="707152"/>
    <lineage>
        <taxon>Viruses</taxon>
        <taxon>environmental samples</taxon>
    </lineage>
</organism>
<accession>A0A8D9CE23</accession>
<reference evidence="1" key="1">
    <citation type="submission" date="2021-06" db="EMBL/GenBank/DDBJ databases">
        <authorList>
            <person name="Gannon L."/>
            <person name="Redgwell R T."/>
            <person name="Michniewski S."/>
            <person name="Harrison D C."/>
            <person name="Millard A."/>
        </authorList>
    </citation>
    <scope>NUCLEOTIDE SEQUENCE</scope>
</reference>